<feature type="region of interest" description="Disordered" evidence="1">
    <location>
        <begin position="164"/>
        <end position="190"/>
    </location>
</feature>
<gene>
    <name evidence="2" type="ORF">C484_05927</name>
</gene>
<dbReference type="OrthoDB" id="343088at2157"/>
<accession>M0A6W6</accession>
<dbReference type="AlphaFoldDB" id="M0A6W6"/>
<name>M0A6W6_9EURY</name>
<organism evidence="2 3">
    <name type="scientific">Natrialba taiwanensis DSM 12281</name>
    <dbReference type="NCBI Taxonomy" id="1230458"/>
    <lineage>
        <taxon>Archaea</taxon>
        <taxon>Methanobacteriati</taxon>
        <taxon>Methanobacteriota</taxon>
        <taxon>Stenosarchaea group</taxon>
        <taxon>Halobacteria</taxon>
        <taxon>Halobacteriales</taxon>
        <taxon>Natrialbaceae</taxon>
        <taxon>Natrialba</taxon>
    </lineage>
</organism>
<protein>
    <submittedName>
        <fullName evidence="2">Uncharacterized protein</fullName>
    </submittedName>
</protein>
<proteinExistence type="predicted"/>
<dbReference type="Proteomes" id="UP000011648">
    <property type="component" value="Unassembled WGS sequence"/>
</dbReference>
<keyword evidence="3" id="KW-1185">Reference proteome</keyword>
<evidence type="ECO:0000256" key="1">
    <source>
        <dbReference type="SAM" id="MobiDB-lite"/>
    </source>
</evidence>
<evidence type="ECO:0000313" key="3">
    <source>
        <dbReference type="Proteomes" id="UP000011648"/>
    </source>
</evidence>
<sequence length="190" mass="20277">MSDDSGSEPTLSVDEFVEYCRTQAGLLSGHVETMREEADDLLDDIDADMAEIRSRLEAKSSGVNGTKTPSPTGAVGAAGPNATDTDLEEIEALENDVEEKQFLVEAKQTRMAAFQQLAADYTELGTELQSDVTDGQEALERVIHFEADHDAPVYFEDRQTVYEAAAASSSGEPANGNGVTGGDEPPDENG</sequence>
<dbReference type="EMBL" id="AOIL01000017">
    <property type="protein sequence ID" value="ELY94490.1"/>
    <property type="molecule type" value="Genomic_DNA"/>
</dbReference>
<comment type="caution">
    <text evidence="2">The sequence shown here is derived from an EMBL/GenBank/DDBJ whole genome shotgun (WGS) entry which is preliminary data.</text>
</comment>
<dbReference type="PATRIC" id="fig|1230458.4.peg.1194"/>
<evidence type="ECO:0000313" key="2">
    <source>
        <dbReference type="EMBL" id="ELY94490.1"/>
    </source>
</evidence>
<dbReference type="RefSeq" id="WP_006825016.1">
    <property type="nucleotide sequence ID" value="NZ_AOIL01000017.1"/>
</dbReference>
<reference evidence="2 3" key="1">
    <citation type="journal article" date="2014" name="PLoS Genet.">
        <title>Phylogenetically driven sequencing of extremely halophilic archaea reveals strategies for static and dynamic osmo-response.</title>
        <authorList>
            <person name="Becker E.A."/>
            <person name="Seitzer P.M."/>
            <person name="Tritt A."/>
            <person name="Larsen D."/>
            <person name="Krusor M."/>
            <person name="Yao A.I."/>
            <person name="Wu D."/>
            <person name="Madern D."/>
            <person name="Eisen J.A."/>
            <person name="Darling A.E."/>
            <person name="Facciotti M.T."/>
        </authorList>
    </citation>
    <scope>NUCLEOTIDE SEQUENCE [LARGE SCALE GENOMIC DNA]</scope>
    <source>
        <strain evidence="2 3">DSM 12281</strain>
    </source>
</reference>
<feature type="compositionally biased region" description="Polar residues" evidence="1">
    <location>
        <begin position="61"/>
        <end position="71"/>
    </location>
</feature>
<feature type="region of interest" description="Disordered" evidence="1">
    <location>
        <begin position="53"/>
        <end position="82"/>
    </location>
</feature>